<dbReference type="NCBIfam" id="TIGR00234">
    <property type="entry name" value="tyrS"/>
    <property type="match status" value="1"/>
</dbReference>
<dbReference type="InterPro" id="IPR054608">
    <property type="entry name" value="SYY-like_C"/>
</dbReference>
<dbReference type="HAMAP" id="MF_02006">
    <property type="entry name" value="Tyr_tRNA_synth_type1"/>
    <property type="match status" value="1"/>
</dbReference>
<name>A0A0X8H0B3_9FIRM</name>
<evidence type="ECO:0000313" key="12">
    <source>
        <dbReference type="Proteomes" id="UP000063781"/>
    </source>
</evidence>
<dbReference type="FunFam" id="1.10.240.10:FF:000001">
    <property type="entry name" value="Tyrosine--tRNA ligase"/>
    <property type="match status" value="1"/>
</dbReference>
<dbReference type="PRINTS" id="PR01040">
    <property type="entry name" value="TRNASYNTHTYR"/>
</dbReference>
<gene>
    <name evidence="8" type="primary">tyrS</name>
    <name evidence="11" type="ORF">AOC36_05870</name>
</gene>
<dbReference type="STRING" id="1514105.AOC36_05870"/>
<dbReference type="GO" id="GO:0004831">
    <property type="term" value="F:tyrosine-tRNA ligase activity"/>
    <property type="evidence" value="ECO:0007669"/>
    <property type="project" value="UniProtKB-UniRule"/>
</dbReference>
<dbReference type="PANTHER" id="PTHR11766">
    <property type="entry name" value="TYROSYL-TRNA SYNTHETASE"/>
    <property type="match status" value="1"/>
</dbReference>
<dbReference type="CDD" id="cd00805">
    <property type="entry name" value="TyrRS_core"/>
    <property type="match status" value="1"/>
</dbReference>
<keyword evidence="4 9" id="KW-0694">RNA-binding</keyword>
<keyword evidence="12" id="KW-1185">Reference proteome</keyword>
<dbReference type="Pfam" id="PF22421">
    <property type="entry name" value="SYY_C-terminal"/>
    <property type="match status" value="1"/>
</dbReference>
<dbReference type="InterPro" id="IPR036986">
    <property type="entry name" value="S4_RNA-bd_sf"/>
</dbReference>
<evidence type="ECO:0000256" key="4">
    <source>
        <dbReference type="ARBA" id="ARBA00022884"/>
    </source>
</evidence>
<dbReference type="EMBL" id="CP013213">
    <property type="protein sequence ID" value="AMC93524.1"/>
    <property type="molecule type" value="Genomic_DNA"/>
</dbReference>
<dbReference type="InterPro" id="IPR002305">
    <property type="entry name" value="aa-tRNA-synth_Ic"/>
</dbReference>
<dbReference type="PANTHER" id="PTHR11766:SF0">
    <property type="entry name" value="TYROSINE--TRNA LIGASE, MITOCHONDRIAL"/>
    <property type="match status" value="1"/>
</dbReference>
<dbReference type="Gene3D" id="3.10.290.10">
    <property type="entry name" value="RNA-binding S4 domain"/>
    <property type="match status" value="1"/>
</dbReference>
<feature type="short sequence motif" description="'HIGH' region" evidence="8">
    <location>
        <begin position="39"/>
        <end position="48"/>
    </location>
</feature>
<evidence type="ECO:0000256" key="3">
    <source>
        <dbReference type="ARBA" id="ARBA00022840"/>
    </source>
</evidence>
<evidence type="ECO:0000256" key="8">
    <source>
        <dbReference type="HAMAP-Rule" id="MF_02006"/>
    </source>
</evidence>
<evidence type="ECO:0000256" key="2">
    <source>
        <dbReference type="ARBA" id="ARBA00022741"/>
    </source>
</evidence>
<dbReference type="InterPro" id="IPR002942">
    <property type="entry name" value="S4_RNA-bd"/>
</dbReference>
<feature type="domain" description="RNA-binding S4" evidence="10">
    <location>
        <begin position="350"/>
        <end position="411"/>
    </location>
</feature>
<dbReference type="Gene3D" id="1.10.240.10">
    <property type="entry name" value="Tyrosyl-Transfer RNA Synthetase"/>
    <property type="match status" value="1"/>
</dbReference>
<feature type="binding site" evidence="8">
    <location>
        <position position="166"/>
    </location>
    <ligand>
        <name>L-tyrosine</name>
        <dbReference type="ChEBI" id="CHEBI:58315"/>
    </ligand>
</feature>
<dbReference type="GO" id="GO:0003723">
    <property type="term" value="F:RNA binding"/>
    <property type="evidence" value="ECO:0007669"/>
    <property type="project" value="UniProtKB-KW"/>
</dbReference>
<accession>A0A0X8H0B3</accession>
<evidence type="ECO:0000256" key="6">
    <source>
        <dbReference type="ARBA" id="ARBA00023146"/>
    </source>
</evidence>
<evidence type="ECO:0000256" key="9">
    <source>
        <dbReference type="PROSITE-ProRule" id="PRU00182"/>
    </source>
</evidence>
<feature type="short sequence motif" description="'KMSKS' region" evidence="8">
    <location>
        <begin position="228"/>
        <end position="232"/>
    </location>
</feature>
<comment type="catalytic activity">
    <reaction evidence="7 8">
        <text>tRNA(Tyr) + L-tyrosine + ATP = L-tyrosyl-tRNA(Tyr) + AMP + diphosphate + H(+)</text>
        <dbReference type="Rhea" id="RHEA:10220"/>
        <dbReference type="Rhea" id="RHEA-COMP:9706"/>
        <dbReference type="Rhea" id="RHEA-COMP:9707"/>
        <dbReference type="ChEBI" id="CHEBI:15378"/>
        <dbReference type="ChEBI" id="CHEBI:30616"/>
        <dbReference type="ChEBI" id="CHEBI:33019"/>
        <dbReference type="ChEBI" id="CHEBI:58315"/>
        <dbReference type="ChEBI" id="CHEBI:78442"/>
        <dbReference type="ChEBI" id="CHEBI:78536"/>
        <dbReference type="ChEBI" id="CHEBI:456215"/>
        <dbReference type="EC" id="6.1.1.1"/>
    </reaction>
</comment>
<keyword evidence="1 8" id="KW-0436">Ligase</keyword>
<dbReference type="GO" id="GO:0005829">
    <property type="term" value="C:cytosol"/>
    <property type="evidence" value="ECO:0007669"/>
    <property type="project" value="TreeGrafter"/>
</dbReference>
<dbReference type="InterPro" id="IPR014729">
    <property type="entry name" value="Rossmann-like_a/b/a_fold"/>
</dbReference>
<dbReference type="InterPro" id="IPR024107">
    <property type="entry name" value="Tyr-tRNA-ligase_bac_1"/>
</dbReference>
<comment type="subcellular location">
    <subcellularLocation>
        <location evidence="8">Cytoplasm</location>
    </subcellularLocation>
</comment>
<dbReference type="PROSITE" id="PS50889">
    <property type="entry name" value="S4"/>
    <property type="match status" value="1"/>
</dbReference>
<dbReference type="InterPro" id="IPR001412">
    <property type="entry name" value="aa-tRNA-synth_I_CS"/>
</dbReference>
<protein>
    <recommendedName>
        <fullName evidence="8">Tyrosine--tRNA ligase</fullName>
        <ecNumber evidence="8">6.1.1.1</ecNumber>
    </recommendedName>
    <alternativeName>
        <fullName evidence="8">Tyrosyl-tRNA synthetase</fullName>
        <shortName evidence="8">TyrRS</shortName>
    </alternativeName>
</protein>
<evidence type="ECO:0000256" key="5">
    <source>
        <dbReference type="ARBA" id="ARBA00022917"/>
    </source>
</evidence>
<dbReference type="AlphaFoldDB" id="A0A0X8H0B3"/>
<comment type="subunit">
    <text evidence="8">Homodimer.</text>
</comment>
<dbReference type="InterPro" id="IPR002307">
    <property type="entry name" value="Tyr-tRNA-ligase"/>
</dbReference>
<comment type="function">
    <text evidence="8">Catalyzes the attachment of tyrosine to tRNA(Tyr) in a two-step reaction: tyrosine is first activated by ATP to form Tyr-AMP and then transferred to the acceptor end of tRNA(Tyr).</text>
</comment>
<dbReference type="SMART" id="SM00363">
    <property type="entry name" value="S4"/>
    <property type="match status" value="1"/>
</dbReference>
<feature type="binding site" evidence="8">
    <location>
        <position position="231"/>
    </location>
    <ligand>
        <name>ATP</name>
        <dbReference type="ChEBI" id="CHEBI:30616"/>
    </ligand>
</feature>
<dbReference type="KEGG" id="erl:AOC36_05870"/>
<dbReference type="InterPro" id="IPR024088">
    <property type="entry name" value="Tyr-tRNA-ligase_bac-type"/>
</dbReference>
<evidence type="ECO:0000259" key="10">
    <source>
        <dbReference type="SMART" id="SM00363"/>
    </source>
</evidence>
<dbReference type="SUPFAM" id="SSF52374">
    <property type="entry name" value="Nucleotidylyl transferase"/>
    <property type="match status" value="1"/>
</dbReference>
<organism evidence="11 12">
    <name type="scientific">Erysipelothrix larvae</name>
    <dbReference type="NCBI Taxonomy" id="1514105"/>
    <lineage>
        <taxon>Bacteria</taxon>
        <taxon>Bacillati</taxon>
        <taxon>Bacillota</taxon>
        <taxon>Erysipelotrichia</taxon>
        <taxon>Erysipelotrichales</taxon>
        <taxon>Erysipelotrichaceae</taxon>
        <taxon>Erysipelothrix</taxon>
    </lineage>
</organism>
<dbReference type="Pfam" id="PF00579">
    <property type="entry name" value="tRNA-synt_1b"/>
    <property type="match status" value="1"/>
</dbReference>
<dbReference type="GO" id="GO:0005524">
    <property type="term" value="F:ATP binding"/>
    <property type="evidence" value="ECO:0007669"/>
    <property type="project" value="UniProtKB-UniRule"/>
</dbReference>
<proteinExistence type="inferred from homology"/>
<dbReference type="GO" id="GO:0006437">
    <property type="term" value="P:tyrosyl-tRNA aminoacylation"/>
    <property type="evidence" value="ECO:0007669"/>
    <property type="project" value="UniProtKB-UniRule"/>
</dbReference>
<evidence type="ECO:0000256" key="1">
    <source>
        <dbReference type="ARBA" id="ARBA00022598"/>
    </source>
</evidence>
<keyword evidence="8" id="KW-0963">Cytoplasm</keyword>
<evidence type="ECO:0000256" key="7">
    <source>
        <dbReference type="ARBA" id="ARBA00048248"/>
    </source>
</evidence>
<dbReference type="Proteomes" id="UP000063781">
    <property type="component" value="Chromosome"/>
</dbReference>
<dbReference type="EC" id="6.1.1.1" evidence="8"/>
<keyword evidence="6 8" id="KW-0030">Aminoacyl-tRNA synthetase</keyword>
<comment type="similarity">
    <text evidence="8">Belongs to the class-I aminoacyl-tRNA synthetase family. TyrS type 1 subfamily.</text>
</comment>
<dbReference type="SUPFAM" id="SSF55174">
    <property type="entry name" value="Alpha-L RNA-binding motif"/>
    <property type="match status" value="1"/>
</dbReference>
<feature type="binding site" evidence="8">
    <location>
        <position position="170"/>
    </location>
    <ligand>
        <name>L-tyrosine</name>
        <dbReference type="ChEBI" id="CHEBI:58315"/>
    </ligand>
</feature>
<keyword evidence="2 8" id="KW-0547">Nucleotide-binding</keyword>
<feature type="binding site" evidence="8">
    <location>
        <position position="34"/>
    </location>
    <ligand>
        <name>L-tyrosine</name>
        <dbReference type="ChEBI" id="CHEBI:58315"/>
    </ligand>
</feature>
<keyword evidence="3 8" id="KW-0067">ATP-binding</keyword>
<dbReference type="PROSITE" id="PS00178">
    <property type="entry name" value="AA_TRNA_LIGASE_I"/>
    <property type="match status" value="1"/>
</dbReference>
<dbReference type="CDD" id="cd00165">
    <property type="entry name" value="S4"/>
    <property type="match status" value="1"/>
</dbReference>
<evidence type="ECO:0000313" key="11">
    <source>
        <dbReference type="EMBL" id="AMC93524.1"/>
    </source>
</evidence>
<dbReference type="Gene3D" id="3.40.50.620">
    <property type="entry name" value="HUPs"/>
    <property type="match status" value="1"/>
</dbReference>
<keyword evidence="5 8" id="KW-0648">Protein biosynthesis</keyword>
<sequence length="416" mass="47018">MMNFFEELEWRGLVKDVAHKEEFLKRLNKPITLYCGFDPTAESLHIGHLQQLILLKRFQLNGHHPIALVGGGTGMIGDPRPTTERKMLSAEDLMHNVQCIGSQIDAILASDDNPVTLVNNYDWLKSMNIIDFLRDYGKFFSVSTMIAKDTIAKRLETGISFTEFSYTILQAVDYLHLLENYDVRLQFGGSDQWGNLVSGLELIRKVKGIEEEAFAMTSPLITKSDGTKFGKSEGQNVWLNADYTSPYEFYQYLINVSDDDVINFMKRLSLKPVSEIQEIEAAFVKAPHERLAQKELATELTRIVHGQEGLDNALKMTKAFFSGDLSELSAQQVKALFHHQTPYTLDKDSALLDVLVNAQFVPSKREARQLITSNAIRVNGEVVNDLEYVLSKEQAIDGEISVIRRGKKTYHVVIHG</sequence>
<reference evidence="11 12" key="1">
    <citation type="submission" date="2015-10" db="EMBL/GenBank/DDBJ databases">
        <title>Erysipelothrix larvae sp. LV19 isolated from the larval gut of the rhinoceros beetle, Trypoxylus dichotomus.</title>
        <authorList>
            <person name="Lim S."/>
            <person name="Kim B.-C."/>
        </authorList>
    </citation>
    <scope>NUCLEOTIDE SEQUENCE [LARGE SCALE GENOMIC DNA]</scope>
    <source>
        <strain evidence="11 12">LV19</strain>
    </source>
</reference>